<feature type="domain" description="KfrA N-terminal DNA-binding" evidence="2">
    <location>
        <begin position="14"/>
        <end position="118"/>
    </location>
</feature>
<comment type="caution">
    <text evidence="3">The sequence shown here is derived from an EMBL/GenBank/DDBJ whole genome shotgun (WGS) entry which is preliminary data.</text>
</comment>
<protein>
    <submittedName>
        <fullName evidence="3">Fused signal recognition particle receptor</fullName>
    </submittedName>
</protein>
<name>A0A2A9D2X1_9MICO</name>
<dbReference type="EMBL" id="PDJD01000001">
    <property type="protein sequence ID" value="PFG20731.1"/>
    <property type="molecule type" value="Genomic_DNA"/>
</dbReference>
<evidence type="ECO:0000259" key="2">
    <source>
        <dbReference type="Pfam" id="PF11740"/>
    </source>
</evidence>
<keyword evidence="4" id="KW-1185">Reference proteome</keyword>
<evidence type="ECO:0000256" key="1">
    <source>
        <dbReference type="SAM" id="MobiDB-lite"/>
    </source>
</evidence>
<dbReference type="AlphaFoldDB" id="A0A2A9D2X1"/>
<evidence type="ECO:0000313" key="4">
    <source>
        <dbReference type="Proteomes" id="UP000224915"/>
    </source>
</evidence>
<reference evidence="3 4" key="1">
    <citation type="submission" date="2017-10" db="EMBL/GenBank/DDBJ databases">
        <title>Sequencing the genomes of 1000 actinobacteria strains.</title>
        <authorList>
            <person name="Klenk H.-P."/>
        </authorList>
    </citation>
    <scope>NUCLEOTIDE SEQUENCE [LARGE SCALE GENOMIC DNA]</scope>
    <source>
        <strain evidence="3 4">DSM 21801</strain>
    </source>
</reference>
<dbReference type="RefSeq" id="WP_098469664.1">
    <property type="nucleotide sequence ID" value="NZ_PDJD01000001.1"/>
</dbReference>
<keyword evidence="3" id="KW-0675">Receptor</keyword>
<dbReference type="Proteomes" id="UP000224915">
    <property type="component" value="Unassembled WGS sequence"/>
</dbReference>
<dbReference type="Pfam" id="PF11740">
    <property type="entry name" value="KfrA_N"/>
    <property type="match status" value="1"/>
</dbReference>
<accession>A0A2A9D2X1</accession>
<dbReference type="InterPro" id="IPR021104">
    <property type="entry name" value="KfrA_DNA-bd_N"/>
</dbReference>
<sequence>MTEAPPTLTPSARARAAIAELEAAGASVTVQTVRSEAGVGRDTAAQAVREWRESAETAAALPEELQALMADAWSRQVQALVAQERAAAQAAQEQAAQARAEAEAAVQAAETARDAALAEVEGLRTEVADLRSRCDRTQGALEAVTAERDRLLGQQGTAPAA</sequence>
<proteinExistence type="predicted"/>
<feature type="region of interest" description="Disordered" evidence="1">
    <location>
        <begin position="90"/>
        <end position="111"/>
    </location>
</feature>
<evidence type="ECO:0000313" key="3">
    <source>
        <dbReference type="EMBL" id="PFG20731.1"/>
    </source>
</evidence>
<organism evidence="3 4">
    <name type="scientific">Serinibacter salmoneus</name>
    <dbReference type="NCBI Taxonomy" id="556530"/>
    <lineage>
        <taxon>Bacteria</taxon>
        <taxon>Bacillati</taxon>
        <taxon>Actinomycetota</taxon>
        <taxon>Actinomycetes</taxon>
        <taxon>Micrococcales</taxon>
        <taxon>Beutenbergiaceae</taxon>
        <taxon>Serinibacter</taxon>
    </lineage>
</organism>
<gene>
    <name evidence="3" type="ORF">ATL40_2342</name>
</gene>